<evidence type="ECO:0000313" key="3">
    <source>
        <dbReference type="Proteomes" id="UP001276564"/>
    </source>
</evidence>
<keyword evidence="3" id="KW-1185">Reference proteome</keyword>
<keyword evidence="1" id="KW-0732">Signal</keyword>
<dbReference type="RefSeq" id="WP_127282952.1">
    <property type="nucleotide sequence ID" value="NZ_JARAKC010000007.1"/>
</dbReference>
<feature type="signal peptide" evidence="1">
    <location>
        <begin position="1"/>
        <end position="28"/>
    </location>
</feature>
<feature type="chain" id="PRO_5046197008" evidence="1">
    <location>
        <begin position="29"/>
        <end position="106"/>
    </location>
</feature>
<comment type="caution">
    <text evidence="2">The sequence shown here is derived from an EMBL/GenBank/DDBJ whole genome shotgun (WGS) entry which is preliminary data.</text>
</comment>
<reference evidence="2 3" key="1">
    <citation type="submission" date="2023-08" db="EMBL/GenBank/DDBJ databases">
        <title>Implementing the SeqCode for naming new Mesorhizobium species isolated from Vachellia karroo root nodules.</title>
        <authorList>
            <person name="Van Lill M."/>
        </authorList>
    </citation>
    <scope>NUCLEOTIDE SEQUENCE [LARGE SCALE GENOMIC DNA]</scope>
    <source>
        <strain evidence="2 3">VK4B</strain>
    </source>
</reference>
<evidence type="ECO:0000313" key="2">
    <source>
        <dbReference type="EMBL" id="MDX8537658.1"/>
    </source>
</evidence>
<gene>
    <name evidence="2" type="ORF">RFM23_08495</name>
</gene>
<organism evidence="2 3">
    <name type="scientific">Mesorhizobium abyssinicae</name>
    <dbReference type="NCBI Taxonomy" id="1209958"/>
    <lineage>
        <taxon>Bacteria</taxon>
        <taxon>Pseudomonadati</taxon>
        <taxon>Pseudomonadota</taxon>
        <taxon>Alphaproteobacteria</taxon>
        <taxon>Hyphomicrobiales</taxon>
        <taxon>Phyllobacteriaceae</taxon>
        <taxon>Mesorhizobium</taxon>
    </lineage>
</organism>
<dbReference type="Proteomes" id="UP001276564">
    <property type="component" value="Unassembled WGS sequence"/>
</dbReference>
<accession>A0ABU5AK32</accession>
<proteinExistence type="predicted"/>
<dbReference type="EMBL" id="JAVIIP010000004">
    <property type="protein sequence ID" value="MDX8537658.1"/>
    <property type="molecule type" value="Genomic_DNA"/>
</dbReference>
<name>A0ABU5AK32_9HYPH</name>
<protein>
    <submittedName>
        <fullName evidence="2">Uncharacterized protein</fullName>
    </submittedName>
</protein>
<sequence length="106" mass="11306">MARKSLLGWVRNLVLASALAMGTNSAGAQYQNCAEHSALVTHLSENFQERQFAFGLIGQVAIMEMFVGQSGTWTIIVTDVTGTSCIIAAGNSWESVAAPADHSARY</sequence>
<evidence type="ECO:0000256" key="1">
    <source>
        <dbReference type="SAM" id="SignalP"/>
    </source>
</evidence>